<keyword evidence="3" id="KW-1185">Reference proteome</keyword>
<organism evidence="2 3">
    <name type="scientific">Allacma fusca</name>
    <dbReference type="NCBI Taxonomy" id="39272"/>
    <lineage>
        <taxon>Eukaryota</taxon>
        <taxon>Metazoa</taxon>
        <taxon>Ecdysozoa</taxon>
        <taxon>Arthropoda</taxon>
        <taxon>Hexapoda</taxon>
        <taxon>Collembola</taxon>
        <taxon>Symphypleona</taxon>
        <taxon>Sminthuridae</taxon>
        <taxon>Allacma</taxon>
    </lineage>
</organism>
<evidence type="ECO:0000313" key="2">
    <source>
        <dbReference type="EMBL" id="CAG7787168.1"/>
    </source>
</evidence>
<dbReference type="PANTHER" id="PTHR22933">
    <property type="entry name" value="FI18007P1-RELATED"/>
    <property type="match status" value="1"/>
</dbReference>
<gene>
    <name evidence="2" type="ORF">AFUS01_LOCUS25685</name>
</gene>
<dbReference type="PANTHER" id="PTHR22933:SF42">
    <property type="entry name" value="FI18455P1-RELATED"/>
    <property type="match status" value="1"/>
</dbReference>
<evidence type="ECO:0000313" key="3">
    <source>
        <dbReference type="Proteomes" id="UP000708208"/>
    </source>
</evidence>
<dbReference type="EMBL" id="CAJVCH010332737">
    <property type="protein sequence ID" value="CAG7787168.1"/>
    <property type="molecule type" value="Genomic_DNA"/>
</dbReference>
<dbReference type="Pfam" id="PF01607">
    <property type="entry name" value="CBM_14"/>
    <property type="match status" value="1"/>
</dbReference>
<dbReference type="PROSITE" id="PS50940">
    <property type="entry name" value="CHIT_BIND_II"/>
    <property type="match status" value="1"/>
</dbReference>
<dbReference type="AlphaFoldDB" id="A0A8J2PAN4"/>
<feature type="domain" description="Chitin-binding type-2" evidence="1">
    <location>
        <begin position="28"/>
        <end position="86"/>
    </location>
</feature>
<proteinExistence type="predicted"/>
<comment type="caution">
    <text evidence="2">The sequence shown here is derived from an EMBL/GenBank/DDBJ whole genome shotgun (WGS) entry which is preliminary data.</text>
</comment>
<dbReference type="SMART" id="SM00494">
    <property type="entry name" value="ChtBD2"/>
    <property type="match status" value="1"/>
</dbReference>
<name>A0A8J2PAN4_9HEXA</name>
<protein>
    <recommendedName>
        <fullName evidence="1">Chitin-binding type-2 domain-containing protein</fullName>
    </recommendedName>
</protein>
<dbReference type="InterPro" id="IPR052976">
    <property type="entry name" value="Scoloptoxin-like"/>
</dbReference>
<dbReference type="GO" id="GO:0005576">
    <property type="term" value="C:extracellular region"/>
    <property type="evidence" value="ECO:0007669"/>
    <property type="project" value="InterPro"/>
</dbReference>
<reference evidence="2" key="1">
    <citation type="submission" date="2021-06" db="EMBL/GenBank/DDBJ databases">
        <authorList>
            <person name="Hodson N. C."/>
            <person name="Mongue J. A."/>
            <person name="Jaron S. K."/>
        </authorList>
    </citation>
    <scope>NUCLEOTIDE SEQUENCE</scope>
</reference>
<dbReference type="Proteomes" id="UP000708208">
    <property type="component" value="Unassembled WGS sequence"/>
</dbReference>
<sequence length="106" mass="12294">MSKRQSFPPNGEPGIDFPAYADVPPRLAFTCKDRIPGYYADPETQCQVWHWCVQGGQKYSFLCPNGTVFNQQFRVCDWWYNVECATAPNLYNINEDLYKDKDGKEI</sequence>
<evidence type="ECO:0000259" key="1">
    <source>
        <dbReference type="PROSITE" id="PS50940"/>
    </source>
</evidence>
<dbReference type="InterPro" id="IPR002557">
    <property type="entry name" value="Chitin-bd_dom"/>
</dbReference>
<accession>A0A8J2PAN4</accession>
<dbReference type="GO" id="GO:0008061">
    <property type="term" value="F:chitin binding"/>
    <property type="evidence" value="ECO:0007669"/>
    <property type="project" value="InterPro"/>
</dbReference>
<dbReference type="OrthoDB" id="10052888at2759"/>